<evidence type="ECO:0000313" key="1">
    <source>
        <dbReference type="EMBL" id="GGL86221.1"/>
    </source>
</evidence>
<proteinExistence type="predicted"/>
<sequence>MRVYAGEQILDDYRRHMAQRSVFQRIAGAVTAAPDSINLYLGYARDGCSAVWIHVPDHEAANRTVRHLAGSHAFCFRHYGRCRQRDIIVCRSTS</sequence>
<keyword evidence="2" id="KW-1185">Reference proteome</keyword>
<evidence type="ECO:0000313" key="2">
    <source>
        <dbReference type="Proteomes" id="UP000648663"/>
    </source>
</evidence>
<name>A0ABQ2GCG6_9ACTN</name>
<dbReference type="Proteomes" id="UP000648663">
    <property type="component" value="Unassembled WGS sequence"/>
</dbReference>
<organism evidence="1 2">
    <name type="scientific">Modestobacter marinus</name>
    <dbReference type="NCBI Taxonomy" id="477641"/>
    <lineage>
        <taxon>Bacteria</taxon>
        <taxon>Bacillati</taxon>
        <taxon>Actinomycetota</taxon>
        <taxon>Actinomycetes</taxon>
        <taxon>Geodermatophilales</taxon>
        <taxon>Geodermatophilaceae</taxon>
        <taxon>Modestobacter</taxon>
    </lineage>
</organism>
<accession>A0ABQ2GCG6</accession>
<reference evidence="2" key="1">
    <citation type="journal article" date="2019" name="Int. J. Syst. Evol. Microbiol.">
        <title>The Global Catalogue of Microorganisms (GCM) 10K type strain sequencing project: providing services to taxonomists for standard genome sequencing and annotation.</title>
        <authorList>
            <consortium name="The Broad Institute Genomics Platform"/>
            <consortium name="The Broad Institute Genome Sequencing Center for Infectious Disease"/>
            <person name="Wu L."/>
            <person name="Ma J."/>
        </authorList>
    </citation>
    <scope>NUCLEOTIDE SEQUENCE [LARGE SCALE GENOMIC DNA]</scope>
    <source>
        <strain evidence="2">CGMCC 4.5581</strain>
    </source>
</reference>
<protein>
    <submittedName>
        <fullName evidence="1">Uncharacterized protein</fullName>
    </submittedName>
</protein>
<gene>
    <name evidence="1" type="ORF">GCM10011589_48280</name>
</gene>
<comment type="caution">
    <text evidence="1">The sequence shown here is derived from an EMBL/GenBank/DDBJ whole genome shotgun (WGS) entry which is preliminary data.</text>
</comment>
<dbReference type="EMBL" id="BMMI01000023">
    <property type="protein sequence ID" value="GGL86221.1"/>
    <property type="molecule type" value="Genomic_DNA"/>
</dbReference>